<feature type="non-terminal residue" evidence="1">
    <location>
        <position position="42"/>
    </location>
</feature>
<dbReference type="EMBL" id="CH473967">
    <property type="protein sequence ID" value="EDM10986.1"/>
    <property type="molecule type" value="Genomic_DNA"/>
</dbReference>
<protein>
    <submittedName>
        <fullName evidence="1">RCG52674</fullName>
    </submittedName>
</protein>
<reference evidence="2" key="1">
    <citation type="submission" date="2005-09" db="EMBL/GenBank/DDBJ databases">
        <authorList>
            <person name="Mural R.J."/>
            <person name="Li P.W."/>
            <person name="Adams M.D."/>
            <person name="Amanatides P.G."/>
            <person name="Baden-Tillson H."/>
            <person name="Barnstead M."/>
            <person name="Chin S.H."/>
            <person name="Dew I."/>
            <person name="Evans C.A."/>
            <person name="Ferriera S."/>
            <person name="Flanigan M."/>
            <person name="Fosler C."/>
            <person name="Glodek A."/>
            <person name="Gu Z."/>
            <person name="Holt R.A."/>
            <person name="Jennings D."/>
            <person name="Kraft C.L."/>
            <person name="Lu F."/>
            <person name="Nguyen T."/>
            <person name="Nusskern D.R."/>
            <person name="Pfannkoch C.M."/>
            <person name="Sitter C."/>
            <person name="Sutton G.G."/>
            <person name="Venter J.C."/>
            <person name="Wang Z."/>
            <person name="Woodage T."/>
            <person name="Zheng X.H."/>
            <person name="Zhong F."/>
        </authorList>
    </citation>
    <scope>NUCLEOTIDE SEQUENCE [LARGE SCALE GENOMIC DNA]</scope>
    <source>
        <strain>BN</strain>
        <strain evidence="2">Sprague-Dawley</strain>
    </source>
</reference>
<evidence type="ECO:0000313" key="1">
    <source>
        <dbReference type="EMBL" id="EDM10986.1"/>
    </source>
</evidence>
<gene>
    <name evidence="1" type="ORF">rCG_52674</name>
</gene>
<sequence>MLEIGPLGPSTINVFSRTSNAIMLSPESIGSSCFKFNKSTLL</sequence>
<dbReference type="Proteomes" id="UP000234681">
    <property type="component" value="Chromosome 11"/>
</dbReference>
<evidence type="ECO:0000313" key="2">
    <source>
        <dbReference type="Proteomes" id="UP000234681"/>
    </source>
</evidence>
<accession>A6IQI3</accession>
<name>A6IQI3_RAT</name>
<proteinExistence type="predicted"/>
<dbReference type="AlphaFoldDB" id="A6IQI3"/>
<organism evidence="1 2">
    <name type="scientific">Rattus norvegicus</name>
    <name type="common">Rat</name>
    <dbReference type="NCBI Taxonomy" id="10116"/>
    <lineage>
        <taxon>Eukaryota</taxon>
        <taxon>Metazoa</taxon>
        <taxon>Chordata</taxon>
        <taxon>Craniata</taxon>
        <taxon>Vertebrata</taxon>
        <taxon>Euteleostomi</taxon>
        <taxon>Mammalia</taxon>
        <taxon>Eutheria</taxon>
        <taxon>Euarchontoglires</taxon>
        <taxon>Glires</taxon>
        <taxon>Rodentia</taxon>
        <taxon>Myomorpha</taxon>
        <taxon>Muroidea</taxon>
        <taxon>Muridae</taxon>
        <taxon>Murinae</taxon>
        <taxon>Rattus</taxon>
    </lineage>
</organism>